<keyword evidence="2" id="KW-1185">Reference proteome</keyword>
<sequence>MVNKTTIVVLLIVLTSCVTKYHIENDENGEPIVNKNNYSFNQKMTLDSSDLIDTTSIYIELLSEKTLKSNNNNFDILIFHNDGYFEKTSKKYFRKFKRNKNSVYYGGKFFADGDKIFIEEFYPAKEGKTNYYIKEISEGQINKDTVYITVFGSQHKYVRKDYSEIF</sequence>
<evidence type="ECO:0008006" key="3">
    <source>
        <dbReference type="Google" id="ProtNLM"/>
    </source>
</evidence>
<reference evidence="1 2" key="1">
    <citation type="journal article" date="2013" name="Int. J. Syst. Evol. Microbiol.">
        <title>Kordia antarctica sp. nov., isolated from Antarctic seawater.</title>
        <authorList>
            <person name="Baek K."/>
            <person name="Choi A."/>
            <person name="Kang I."/>
            <person name="Lee K."/>
            <person name="Cho J.C."/>
        </authorList>
    </citation>
    <scope>NUCLEOTIDE SEQUENCE [LARGE SCALE GENOMIC DNA]</scope>
    <source>
        <strain evidence="1 2">IMCC3317</strain>
    </source>
</reference>
<dbReference type="KEGG" id="kan:IMCC3317_36290"/>
<gene>
    <name evidence="1" type="ORF">IMCC3317_36290</name>
</gene>
<protein>
    <recommendedName>
        <fullName evidence="3">Lipoprotein</fullName>
    </recommendedName>
</protein>
<dbReference type="PROSITE" id="PS51257">
    <property type="entry name" value="PROKAR_LIPOPROTEIN"/>
    <property type="match status" value="1"/>
</dbReference>
<name>A0A7L4ZP21_9FLAO</name>
<accession>A0A7L4ZP21</accession>
<dbReference type="EMBL" id="CP019288">
    <property type="protein sequence ID" value="QHI38240.1"/>
    <property type="molecule type" value="Genomic_DNA"/>
</dbReference>
<evidence type="ECO:0000313" key="2">
    <source>
        <dbReference type="Proteomes" id="UP000464657"/>
    </source>
</evidence>
<dbReference type="Proteomes" id="UP000464657">
    <property type="component" value="Chromosome"/>
</dbReference>
<organism evidence="1 2">
    <name type="scientific">Kordia antarctica</name>
    <dbReference type="NCBI Taxonomy" id="1218801"/>
    <lineage>
        <taxon>Bacteria</taxon>
        <taxon>Pseudomonadati</taxon>
        <taxon>Bacteroidota</taxon>
        <taxon>Flavobacteriia</taxon>
        <taxon>Flavobacteriales</taxon>
        <taxon>Flavobacteriaceae</taxon>
        <taxon>Kordia</taxon>
    </lineage>
</organism>
<evidence type="ECO:0000313" key="1">
    <source>
        <dbReference type="EMBL" id="QHI38240.1"/>
    </source>
</evidence>
<dbReference type="OrthoDB" id="1272219at2"/>
<proteinExistence type="predicted"/>
<dbReference type="AlphaFoldDB" id="A0A7L4ZP21"/>
<dbReference type="RefSeq" id="WP_160130800.1">
    <property type="nucleotide sequence ID" value="NZ_CP019288.1"/>
</dbReference>